<feature type="non-terminal residue" evidence="2">
    <location>
        <position position="1"/>
    </location>
</feature>
<gene>
    <name evidence="2" type="ORF">L345_14969</name>
</gene>
<feature type="region of interest" description="Disordered" evidence="1">
    <location>
        <begin position="344"/>
        <end position="373"/>
    </location>
</feature>
<evidence type="ECO:0000313" key="2">
    <source>
        <dbReference type="EMBL" id="ETE59301.1"/>
    </source>
</evidence>
<dbReference type="AlphaFoldDB" id="V8NBG8"/>
<keyword evidence="3" id="KW-1185">Reference proteome</keyword>
<reference evidence="2 3" key="1">
    <citation type="journal article" date="2013" name="Proc. Natl. Acad. Sci. U.S.A.">
        <title>The king cobra genome reveals dynamic gene evolution and adaptation in the snake venom system.</title>
        <authorList>
            <person name="Vonk F.J."/>
            <person name="Casewell N.R."/>
            <person name="Henkel C.V."/>
            <person name="Heimberg A.M."/>
            <person name="Jansen H.J."/>
            <person name="McCleary R.J."/>
            <person name="Kerkkamp H.M."/>
            <person name="Vos R.A."/>
            <person name="Guerreiro I."/>
            <person name="Calvete J.J."/>
            <person name="Wuster W."/>
            <person name="Woods A.E."/>
            <person name="Logan J.M."/>
            <person name="Harrison R.A."/>
            <person name="Castoe T.A."/>
            <person name="de Koning A.P."/>
            <person name="Pollock D.D."/>
            <person name="Yandell M."/>
            <person name="Calderon D."/>
            <person name="Renjifo C."/>
            <person name="Currier R.B."/>
            <person name="Salgado D."/>
            <person name="Pla D."/>
            <person name="Sanz L."/>
            <person name="Hyder A.S."/>
            <person name="Ribeiro J.M."/>
            <person name="Arntzen J.W."/>
            <person name="van den Thillart G.E."/>
            <person name="Boetzer M."/>
            <person name="Pirovano W."/>
            <person name="Dirks R.P."/>
            <person name="Spaink H.P."/>
            <person name="Duboule D."/>
            <person name="McGlinn E."/>
            <person name="Kini R.M."/>
            <person name="Richardson M.K."/>
        </authorList>
    </citation>
    <scope>NUCLEOTIDE SEQUENCE</scope>
    <source>
        <tissue evidence="2">Blood</tissue>
    </source>
</reference>
<organism evidence="2 3">
    <name type="scientific">Ophiophagus hannah</name>
    <name type="common">King cobra</name>
    <name type="synonym">Naja hannah</name>
    <dbReference type="NCBI Taxonomy" id="8665"/>
    <lineage>
        <taxon>Eukaryota</taxon>
        <taxon>Metazoa</taxon>
        <taxon>Chordata</taxon>
        <taxon>Craniata</taxon>
        <taxon>Vertebrata</taxon>
        <taxon>Euteleostomi</taxon>
        <taxon>Lepidosauria</taxon>
        <taxon>Squamata</taxon>
        <taxon>Bifurcata</taxon>
        <taxon>Unidentata</taxon>
        <taxon>Episquamata</taxon>
        <taxon>Toxicofera</taxon>
        <taxon>Serpentes</taxon>
        <taxon>Colubroidea</taxon>
        <taxon>Elapidae</taxon>
        <taxon>Elapinae</taxon>
        <taxon>Ophiophagus</taxon>
    </lineage>
</organism>
<name>V8NBG8_OPHHA</name>
<comment type="caution">
    <text evidence="2">The sequence shown here is derived from an EMBL/GenBank/DDBJ whole genome shotgun (WGS) entry which is preliminary data.</text>
</comment>
<dbReference type="EMBL" id="AZIM01005697">
    <property type="protein sequence ID" value="ETE59301.1"/>
    <property type="molecule type" value="Genomic_DNA"/>
</dbReference>
<sequence>MTKGLNVDHVGMPQRFDVPLPTLVQFLPGLMGESTSLRCLDFTSQGPAVSQAFRPESGLVLVSLRSHLREFSPLPFIRTASQGSSDRPWGEATPARLPLSFFREAISGSARDLAVSLGSTECPLRDDLGPDGPPAGFCRVAAASALPSASDFTCVFNGGQFRSCLAHLRRMLCPEVTPPDLETPGLGREGWTPDRPKGRGFISRGFCAKLSQIVLDARRVWGAFSQGLQHLGVSWGEEEATLAQQVRTRQWECRGSLVNPPLAITSWTLWEGQHTALGGGLPWPGADPSPAILLSPSSRSSLILSIISAAGCVFGAYLMGLAGSHLGVALVVSGVQKGCGGPATWPSKSSFSSEGGGTWAKWPPKQGPFPPPQSLKLPGLPQSQLASLAGLFARVHGTQDAPSSPVMPTATTLQGRPGRSDWCPSPQEGDSFLDLPRHQRRPQLPPSTPYLQERQERDPSRRSLCWTLLCPMSDGCLGPQCWPGPASPASLPT</sequence>
<feature type="region of interest" description="Disordered" evidence="1">
    <location>
        <begin position="398"/>
        <end position="459"/>
    </location>
</feature>
<protein>
    <submittedName>
        <fullName evidence="2">Uncharacterized protein</fullName>
    </submittedName>
</protein>
<evidence type="ECO:0000313" key="3">
    <source>
        <dbReference type="Proteomes" id="UP000018936"/>
    </source>
</evidence>
<dbReference type="Proteomes" id="UP000018936">
    <property type="component" value="Unassembled WGS sequence"/>
</dbReference>
<proteinExistence type="predicted"/>
<evidence type="ECO:0000256" key="1">
    <source>
        <dbReference type="SAM" id="MobiDB-lite"/>
    </source>
</evidence>
<accession>V8NBG8</accession>